<proteinExistence type="predicted"/>
<protein>
    <submittedName>
        <fullName evidence="1">Uncharacterized protein</fullName>
    </submittedName>
</protein>
<gene>
    <name evidence="1" type="primary">ORF10597</name>
</gene>
<dbReference type="EMBL" id="HACG01003513">
    <property type="protein sequence ID" value="CEK50378.1"/>
    <property type="molecule type" value="Transcribed_RNA"/>
</dbReference>
<feature type="non-terminal residue" evidence="1">
    <location>
        <position position="1"/>
    </location>
</feature>
<sequence>DYLVSKTLTRVLLFALKTSAVLYNPHKKDVDIETLMKEILEIVEDPIARFRLLHCLGRIVLLCSLCCIYKRQRDGPEST</sequence>
<organism evidence="1">
    <name type="scientific">Arion vulgaris</name>
    <dbReference type="NCBI Taxonomy" id="1028688"/>
    <lineage>
        <taxon>Eukaryota</taxon>
        <taxon>Metazoa</taxon>
        <taxon>Spiralia</taxon>
        <taxon>Lophotrochozoa</taxon>
        <taxon>Mollusca</taxon>
        <taxon>Gastropoda</taxon>
        <taxon>Heterobranchia</taxon>
        <taxon>Euthyneura</taxon>
        <taxon>Panpulmonata</taxon>
        <taxon>Eupulmonata</taxon>
        <taxon>Stylommatophora</taxon>
        <taxon>Helicina</taxon>
        <taxon>Arionoidea</taxon>
        <taxon>Arionidae</taxon>
        <taxon>Arion</taxon>
    </lineage>
</organism>
<reference evidence="1" key="1">
    <citation type="submission" date="2014-12" db="EMBL/GenBank/DDBJ databases">
        <title>Insight into the proteome of Arion vulgaris.</title>
        <authorList>
            <person name="Aradska J."/>
            <person name="Bulat T."/>
            <person name="Smidak R."/>
            <person name="Sarate P."/>
            <person name="Gangsoo J."/>
            <person name="Sialana F."/>
            <person name="Bilban M."/>
            <person name="Lubec G."/>
        </authorList>
    </citation>
    <scope>NUCLEOTIDE SEQUENCE</scope>
    <source>
        <tissue evidence="1">Skin</tissue>
    </source>
</reference>
<evidence type="ECO:0000313" key="1">
    <source>
        <dbReference type="EMBL" id="CEK50378.1"/>
    </source>
</evidence>
<accession>A0A0B6Y2P6</accession>
<dbReference type="AlphaFoldDB" id="A0A0B6Y2P6"/>
<name>A0A0B6Y2P6_9EUPU</name>
<feature type="non-terminal residue" evidence="1">
    <location>
        <position position="79"/>
    </location>
</feature>